<name>A0A428PSZ7_9HYPO</name>
<accession>A0A428PSZ7</accession>
<comment type="caution">
    <text evidence="2">The sequence shown here is derived from an EMBL/GenBank/DDBJ whole genome shotgun (WGS) entry which is preliminary data.</text>
</comment>
<feature type="region of interest" description="Disordered" evidence="1">
    <location>
        <begin position="1"/>
        <end position="30"/>
    </location>
</feature>
<reference evidence="2 3" key="1">
    <citation type="submission" date="2017-06" db="EMBL/GenBank/DDBJ databases">
        <title>Comparative genomic analysis of Ambrosia Fusariam Clade fungi.</title>
        <authorList>
            <person name="Stajich J.E."/>
            <person name="Carrillo J."/>
            <person name="Kijimoto T."/>
            <person name="Eskalen A."/>
            <person name="O'Donnell K."/>
            <person name="Kasson M."/>
        </authorList>
    </citation>
    <scope>NUCLEOTIDE SEQUENCE [LARGE SCALE GENOMIC DNA]</scope>
    <source>
        <strain evidence="2 3">NRRL62584</strain>
    </source>
</reference>
<dbReference type="AlphaFoldDB" id="A0A428PSZ7"/>
<evidence type="ECO:0000313" key="3">
    <source>
        <dbReference type="Proteomes" id="UP000288168"/>
    </source>
</evidence>
<proteinExistence type="predicted"/>
<dbReference type="Proteomes" id="UP000288168">
    <property type="component" value="Unassembled WGS sequence"/>
</dbReference>
<feature type="compositionally biased region" description="Basic and acidic residues" evidence="1">
    <location>
        <begin position="1"/>
        <end position="10"/>
    </location>
</feature>
<protein>
    <submittedName>
        <fullName evidence="2">Uncharacterized protein</fullName>
    </submittedName>
</protein>
<evidence type="ECO:0000256" key="1">
    <source>
        <dbReference type="SAM" id="MobiDB-lite"/>
    </source>
</evidence>
<keyword evidence="3" id="KW-1185">Reference proteome</keyword>
<dbReference type="EMBL" id="NKCI01000094">
    <property type="protein sequence ID" value="RSL56208.1"/>
    <property type="molecule type" value="Genomic_DNA"/>
</dbReference>
<gene>
    <name evidence="2" type="ORF">CEP54_008941</name>
</gene>
<organism evidence="2 3">
    <name type="scientific">Fusarium duplospermum</name>
    <dbReference type="NCBI Taxonomy" id="1325734"/>
    <lineage>
        <taxon>Eukaryota</taxon>
        <taxon>Fungi</taxon>
        <taxon>Dikarya</taxon>
        <taxon>Ascomycota</taxon>
        <taxon>Pezizomycotina</taxon>
        <taxon>Sordariomycetes</taxon>
        <taxon>Hypocreomycetidae</taxon>
        <taxon>Hypocreales</taxon>
        <taxon>Nectriaceae</taxon>
        <taxon>Fusarium</taxon>
        <taxon>Fusarium solani species complex</taxon>
    </lineage>
</organism>
<sequence>MPENTADKPSTEAAKPNAGGESPQAPTRPRVDPIAEARLLELYYDFIDQHVGRATMVPPPQNNSTRGEPIVLGVSAHGAGPFLW</sequence>
<evidence type="ECO:0000313" key="2">
    <source>
        <dbReference type="EMBL" id="RSL56208.1"/>
    </source>
</evidence>
<dbReference type="OrthoDB" id="10387564at2759"/>